<evidence type="ECO:0000256" key="1">
    <source>
        <dbReference type="ARBA" id="ARBA00004496"/>
    </source>
</evidence>
<gene>
    <name evidence="5" type="ORF">OKIOD_LOCUS2927</name>
</gene>
<dbReference type="PANTHER" id="PTHR13463:SF3">
    <property type="entry name" value="PROTEIN C10"/>
    <property type="match status" value="1"/>
</dbReference>
<protein>
    <recommendedName>
        <fullName evidence="3">Protein C10</fullName>
    </recommendedName>
</protein>
<dbReference type="Pfam" id="PF14974">
    <property type="entry name" value="P_C10"/>
    <property type="match status" value="1"/>
</dbReference>
<comment type="similarity">
    <text evidence="2">Belongs to the UPF0456 family.</text>
</comment>
<accession>A0ABN7RV66</accession>
<dbReference type="PANTHER" id="PTHR13463">
    <property type="entry name" value="PROTEIN C10"/>
    <property type="match status" value="1"/>
</dbReference>
<evidence type="ECO:0000256" key="2">
    <source>
        <dbReference type="ARBA" id="ARBA00007083"/>
    </source>
</evidence>
<keyword evidence="6" id="KW-1185">Reference proteome</keyword>
<evidence type="ECO:0000313" key="6">
    <source>
        <dbReference type="Proteomes" id="UP001158576"/>
    </source>
</evidence>
<keyword evidence="4" id="KW-0963">Cytoplasm</keyword>
<proteinExistence type="inferred from homology"/>
<sequence length="117" mass="13221">MELTRDNVRNILSETLKLLSTPEYQTQLEKSRPTAQNDAVTLLQIVGSYMKNDQSVIQFQTLPIISRAQQQALSASGLPGQQAILDFNLKVRQYEQQDPQIGQMSSEIRSYILPALQ</sequence>
<evidence type="ECO:0000313" key="5">
    <source>
        <dbReference type="EMBL" id="CAG5086821.1"/>
    </source>
</evidence>
<reference evidence="5 6" key="1">
    <citation type="submission" date="2021-04" db="EMBL/GenBank/DDBJ databases">
        <authorList>
            <person name="Bliznina A."/>
        </authorList>
    </citation>
    <scope>NUCLEOTIDE SEQUENCE [LARGE SCALE GENOMIC DNA]</scope>
</reference>
<name>A0ABN7RV66_OIKDI</name>
<dbReference type="EMBL" id="OU015568">
    <property type="protein sequence ID" value="CAG5086821.1"/>
    <property type="molecule type" value="Genomic_DNA"/>
</dbReference>
<evidence type="ECO:0000256" key="4">
    <source>
        <dbReference type="ARBA" id="ARBA00022490"/>
    </source>
</evidence>
<dbReference type="Proteomes" id="UP001158576">
    <property type="component" value="Chromosome PAR"/>
</dbReference>
<comment type="subcellular location">
    <subcellularLocation>
        <location evidence="1">Cytoplasm</location>
    </subcellularLocation>
</comment>
<evidence type="ECO:0000256" key="3">
    <source>
        <dbReference type="ARBA" id="ARBA00020502"/>
    </source>
</evidence>
<organism evidence="5 6">
    <name type="scientific">Oikopleura dioica</name>
    <name type="common">Tunicate</name>
    <dbReference type="NCBI Taxonomy" id="34765"/>
    <lineage>
        <taxon>Eukaryota</taxon>
        <taxon>Metazoa</taxon>
        <taxon>Chordata</taxon>
        <taxon>Tunicata</taxon>
        <taxon>Appendicularia</taxon>
        <taxon>Copelata</taxon>
        <taxon>Oikopleuridae</taxon>
        <taxon>Oikopleura</taxon>
    </lineage>
</organism>
<dbReference type="InterPro" id="IPR026317">
    <property type="entry name" value="P_C10"/>
</dbReference>